<dbReference type="Proteomes" id="UP000276133">
    <property type="component" value="Unassembled WGS sequence"/>
</dbReference>
<evidence type="ECO:0000313" key="2">
    <source>
        <dbReference type="Proteomes" id="UP000276133"/>
    </source>
</evidence>
<dbReference type="EMBL" id="REGN01003365">
    <property type="protein sequence ID" value="RNA22999.1"/>
    <property type="molecule type" value="Genomic_DNA"/>
</dbReference>
<organism evidence="1 2">
    <name type="scientific">Brachionus plicatilis</name>
    <name type="common">Marine rotifer</name>
    <name type="synonym">Brachionus muelleri</name>
    <dbReference type="NCBI Taxonomy" id="10195"/>
    <lineage>
        <taxon>Eukaryota</taxon>
        <taxon>Metazoa</taxon>
        <taxon>Spiralia</taxon>
        <taxon>Gnathifera</taxon>
        <taxon>Rotifera</taxon>
        <taxon>Eurotatoria</taxon>
        <taxon>Monogononta</taxon>
        <taxon>Pseudotrocha</taxon>
        <taxon>Ploima</taxon>
        <taxon>Brachionidae</taxon>
        <taxon>Brachionus</taxon>
    </lineage>
</organism>
<accession>A0A3M7RHP3</accession>
<dbReference type="AlphaFoldDB" id="A0A3M7RHP3"/>
<sequence length="72" mass="8949">MELKFRIKGKNGSNKHLSWRCIDHKSDYLMESEIITIIKIWDNYSDLDFNFTTIWAIKTSFFLHWEYYKFYK</sequence>
<protein>
    <submittedName>
        <fullName evidence="1">Uncharacterized protein</fullName>
    </submittedName>
</protein>
<reference evidence="1 2" key="1">
    <citation type="journal article" date="2018" name="Sci. Rep.">
        <title>Genomic signatures of local adaptation to the degree of environmental predictability in rotifers.</title>
        <authorList>
            <person name="Franch-Gras L."/>
            <person name="Hahn C."/>
            <person name="Garcia-Roger E.M."/>
            <person name="Carmona M.J."/>
            <person name="Serra M."/>
            <person name="Gomez A."/>
        </authorList>
    </citation>
    <scope>NUCLEOTIDE SEQUENCE [LARGE SCALE GENOMIC DNA]</scope>
    <source>
        <strain evidence="1">HYR1</strain>
    </source>
</reference>
<comment type="caution">
    <text evidence="1">The sequence shown here is derived from an EMBL/GenBank/DDBJ whole genome shotgun (WGS) entry which is preliminary data.</text>
</comment>
<keyword evidence="2" id="KW-1185">Reference proteome</keyword>
<evidence type="ECO:0000313" key="1">
    <source>
        <dbReference type="EMBL" id="RNA22999.1"/>
    </source>
</evidence>
<name>A0A3M7RHP3_BRAPC</name>
<proteinExistence type="predicted"/>
<gene>
    <name evidence="1" type="ORF">BpHYR1_035094</name>
</gene>